<dbReference type="Pfam" id="PF00153">
    <property type="entry name" value="Mito_carr"/>
    <property type="match status" value="4"/>
</dbReference>
<keyword evidence="8" id="KW-0496">Mitochondrion</keyword>
<dbReference type="InterPro" id="IPR023395">
    <property type="entry name" value="MCP_dom_sf"/>
</dbReference>
<dbReference type="PROSITE" id="PS50920">
    <property type="entry name" value="SOLCAR"/>
    <property type="match status" value="3"/>
</dbReference>
<keyword evidence="3 11" id="KW-0813">Transport</keyword>
<keyword evidence="9 10" id="KW-0472">Membrane</keyword>
<evidence type="ECO:0000256" key="9">
    <source>
        <dbReference type="ARBA" id="ARBA00023136"/>
    </source>
</evidence>
<organism evidence="12 13">
    <name type="scientific">Mesorhabditis belari</name>
    <dbReference type="NCBI Taxonomy" id="2138241"/>
    <lineage>
        <taxon>Eukaryota</taxon>
        <taxon>Metazoa</taxon>
        <taxon>Ecdysozoa</taxon>
        <taxon>Nematoda</taxon>
        <taxon>Chromadorea</taxon>
        <taxon>Rhabditida</taxon>
        <taxon>Rhabditina</taxon>
        <taxon>Rhabditomorpha</taxon>
        <taxon>Rhabditoidea</taxon>
        <taxon>Rhabditidae</taxon>
        <taxon>Mesorhabditinae</taxon>
        <taxon>Mesorhabditis</taxon>
    </lineage>
</organism>
<evidence type="ECO:0000313" key="12">
    <source>
        <dbReference type="Proteomes" id="UP000887575"/>
    </source>
</evidence>
<evidence type="ECO:0000256" key="5">
    <source>
        <dbReference type="ARBA" id="ARBA00022737"/>
    </source>
</evidence>
<dbReference type="WBParaSite" id="MBELARI_LOCUS11250">
    <property type="protein sequence ID" value="MBELARI_LOCUS11250"/>
    <property type="gene ID" value="MBELARI_LOCUS11250"/>
</dbReference>
<dbReference type="InterPro" id="IPR045315">
    <property type="entry name" value="Mtm1-like"/>
</dbReference>
<keyword evidence="12" id="KW-1185">Reference proteome</keyword>
<proteinExistence type="inferred from homology"/>
<dbReference type="PANTHER" id="PTHR45760">
    <property type="entry name" value="FI19922P1-RELATED"/>
    <property type="match status" value="1"/>
</dbReference>
<evidence type="ECO:0000256" key="7">
    <source>
        <dbReference type="ARBA" id="ARBA00022989"/>
    </source>
</evidence>
<keyword evidence="6" id="KW-0999">Mitochondrion inner membrane</keyword>
<name>A0AAF3EBD0_9BILA</name>
<feature type="repeat" description="Solcar" evidence="10">
    <location>
        <begin position="156"/>
        <end position="240"/>
    </location>
</feature>
<evidence type="ECO:0000256" key="8">
    <source>
        <dbReference type="ARBA" id="ARBA00023128"/>
    </source>
</evidence>
<dbReference type="AlphaFoldDB" id="A0AAF3EBD0"/>
<evidence type="ECO:0000256" key="6">
    <source>
        <dbReference type="ARBA" id="ARBA00022792"/>
    </source>
</evidence>
<dbReference type="SUPFAM" id="SSF103506">
    <property type="entry name" value="Mitochondrial carrier"/>
    <property type="match status" value="1"/>
</dbReference>
<accession>A0AAF3EBD0</accession>
<feature type="repeat" description="Solcar" evidence="10">
    <location>
        <begin position="25"/>
        <end position="147"/>
    </location>
</feature>
<protein>
    <submittedName>
        <fullName evidence="13">Mitochondrial carrier protein</fullName>
    </submittedName>
</protein>
<sequence>MISDNLERPGPSNAKSSPRCQLSNVSLMQTVISSSTGAICTSLLMTPMDVVKIRIQQQAKPITKGECFLYNNGLMEHFCTACAEPKKNLPCEWYQRPSHFTGTFDAFIKIARNEGVRSLWSGLSPTLVMAVPSTVFYFSVYDFLHSHLKEYCVKRAEWVAPMVAGAFARTIAGTVVSPLEMIRTKMQSEMMSYKDVGSAIRTSVLTYGWRGFYLGWAPTLWRDVPFSAIYWACVETFRKRLIVWRGRTETNFGISATAAAASGIVAALCTAPFDVVKTQRQVSLGKVITTGTKPRSTSTMSVMQDLVSNRGFTALWAGSVPRIAKIAPACAIMLGSYDFWKLYFAHRNSLKD</sequence>
<evidence type="ECO:0000256" key="4">
    <source>
        <dbReference type="ARBA" id="ARBA00022692"/>
    </source>
</evidence>
<dbReference type="GO" id="GO:0005743">
    <property type="term" value="C:mitochondrial inner membrane"/>
    <property type="evidence" value="ECO:0007669"/>
    <property type="project" value="UniProtKB-SubCell"/>
</dbReference>
<feature type="repeat" description="Solcar" evidence="10">
    <location>
        <begin position="250"/>
        <end position="343"/>
    </location>
</feature>
<evidence type="ECO:0000256" key="3">
    <source>
        <dbReference type="ARBA" id="ARBA00022448"/>
    </source>
</evidence>
<keyword evidence="7" id="KW-1133">Transmembrane helix</keyword>
<dbReference type="PANTHER" id="PTHR45760:SF2">
    <property type="entry name" value="FI19922P1-RELATED"/>
    <property type="match status" value="1"/>
</dbReference>
<evidence type="ECO:0000256" key="2">
    <source>
        <dbReference type="ARBA" id="ARBA00006375"/>
    </source>
</evidence>
<comment type="subcellular location">
    <subcellularLocation>
        <location evidence="1">Mitochondrion inner membrane</location>
        <topology evidence="1">Multi-pass membrane protein</topology>
    </subcellularLocation>
</comment>
<comment type="similarity">
    <text evidence="2 11">Belongs to the mitochondrial carrier (TC 2.A.29) family.</text>
</comment>
<dbReference type="InterPro" id="IPR018108">
    <property type="entry name" value="MCP_transmembrane"/>
</dbReference>
<evidence type="ECO:0000256" key="10">
    <source>
        <dbReference type="PROSITE-ProRule" id="PRU00282"/>
    </source>
</evidence>
<dbReference type="GO" id="GO:1990542">
    <property type="term" value="P:mitochondrial transmembrane transport"/>
    <property type="evidence" value="ECO:0007669"/>
    <property type="project" value="InterPro"/>
</dbReference>
<keyword evidence="4 10" id="KW-0812">Transmembrane</keyword>
<evidence type="ECO:0000256" key="11">
    <source>
        <dbReference type="RuleBase" id="RU000488"/>
    </source>
</evidence>
<reference evidence="13" key="1">
    <citation type="submission" date="2024-02" db="UniProtKB">
        <authorList>
            <consortium name="WormBaseParasite"/>
        </authorList>
    </citation>
    <scope>IDENTIFICATION</scope>
</reference>
<dbReference type="Proteomes" id="UP000887575">
    <property type="component" value="Unassembled WGS sequence"/>
</dbReference>
<evidence type="ECO:0000256" key="1">
    <source>
        <dbReference type="ARBA" id="ARBA00004448"/>
    </source>
</evidence>
<evidence type="ECO:0000313" key="13">
    <source>
        <dbReference type="WBParaSite" id="MBELARI_LOCUS11250"/>
    </source>
</evidence>
<dbReference type="Gene3D" id="1.50.40.10">
    <property type="entry name" value="Mitochondrial carrier domain"/>
    <property type="match status" value="1"/>
</dbReference>
<keyword evidence="5" id="KW-0677">Repeat</keyword>